<dbReference type="Pfam" id="PF00046">
    <property type="entry name" value="Homeodomain"/>
    <property type="match status" value="1"/>
</dbReference>
<dbReference type="InterPro" id="IPR009057">
    <property type="entry name" value="Homeodomain-like_sf"/>
</dbReference>
<dbReference type="Proteomes" id="UP000055048">
    <property type="component" value="Unassembled WGS sequence"/>
</dbReference>
<keyword evidence="3 5" id="KW-0371">Homeobox</keyword>
<dbReference type="AlphaFoldDB" id="A0A0V0U2J3"/>
<dbReference type="InterPro" id="IPR001356">
    <property type="entry name" value="HD"/>
</dbReference>
<dbReference type="EMBL" id="JYDJ01000075">
    <property type="protein sequence ID" value="KRX45494.1"/>
    <property type="molecule type" value="Genomic_DNA"/>
</dbReference>
<feature type="DNA-binding region" description="Homeobox" evidence="5">
    <location>
        <begin position="122"/>
        <end position="181"/>
    </location>
</feature>
<dbReference type="Gene3D" id="1.10.10.60">
    <property type="entry name" value="Homeodomain-like"/>
    <property type="match status" value="1"/>
</dbReference>
<dbReference type="PANTHER" id="PTHR24333">
    <property type="entry name" value="HOMEO BOX HB9 LIKE A-RELATED"/>
    <property type="match status" value="1"/>
</dbReference>
<reference evidence="9 10" key="1">
    <citation type="submission" date="2015-01" db="EMBL/GenBank/DDBJ databases">
        <title>Evolution of Trichinella species and genotypes.</title>
        <authorList>
            <person name="Korhonen P.K."/>
            <person name="Edoardo P."/>
            <person name="Giuseppe L.R."/>
            <person name="Gasser R.B."/>
        </authorList>
    </citation>
    <scope>NUCLEOTIDE SEQUENCE [LARGE SCALE GENOMIC DNA]</scope>
    <source>
        <strain evidence="9">ISS417</strain>
    </source>
</reference>
<dbReference type="SUPFAM" id="SSF46689">
    <property type="entry name" value="Homeodomain-like"/>
    <property type="match status" value="1"/>
</dbReference>
<dbReference type="InterPro" id="IPR017970">
    <property type="entry name" value="Homeobox_CS"/>
</dbReference>
<keyword evidence="2 5" id="KW-0238">DNA-binding</keyword>
<dbReference type="SMART" id="SM00389">
    <property type="entry name" value="HOX"/>
    <property type="match status" value="1"/>
</dbReference>
<dbReference type="GO" id="GO:0003677">
    <property type="term" value="F:DNA binding"/>
    <property type="evidence" value="ECO:0007669"/>
    <property type="project" value="UniProtKB-UniRule"/>
</dbReference>
<dbReference type="OrthoDB" id="6159439at2759"/>
<keyword evidence="10" id="KW-1185">Reference proteome</keyword>
<evidence type="ECO:0000256" key="3">
    <source>
        <dbReference type="ARBA" id="ARBA00023155"/>
    </source>
</evidence>
<feature type="region of interest" description="Disordered" evidence="7">
    <location>
        <begin position="87"/>
        <end position="119"/>
    </location>
</feature>
<dbReference type="PRINTS" id="PR00024">
    <property type="entry name" value="HOMEOBOX"/>
</dbReference>
<evidence type="ECO:0000256" key="4">
    <source>
        <dbReference type="ARBA" id="ARBA00023242"/>
    </source>
</evidence>
<dbReference type="GO" id="GO:0005634">
    <property type="term" value="C:nucleus"/>
    <property type="evidence" value="ECO:0007669"/>
    <property type="project" value="UniProtKB-SubCell"/>
</dbReference>
<evidence type="ECO:0000256" key="6">
    <source>
        <dbReference type="RuleBase" id="RU000682"/>
    </source>
</evidence>
<dbReference type="CDD" id="cd00086">
    <property type="entry name" value="homeodomain"/>
    <property type="match status" value="1"/>
</dbReference>
<comment type="subcellular location">
    <subcellularLocation>
        <location evidence="1 5 6">Nucleus</location>
    </subcellularLocation>
</comment>
<dbReference type="InterPro" id="IPR020479">
    <property type="entry name" value="HD_metazoa"/>
</dbReference>
<sequence>MLSYRSLGGVCAFTSQSALPFLSDSRVATIAVQLFIKRSSPIVAAFLSVCLFSAKPLTMTTKSFLISDILNCESIATAVFDDAASLAPSEDSEDQSSREFINSDGEQSEGKNRHSSFSSRKVRKARTIFTDQQLKALEESFEQQKYLSVQDRLDLAKQLKLSDTQVKTWYQNRRTKWKRQSSVGLDLLSEIDNMAAVQHLLRTNPYWSSYLSKSFANSTDSFQALKNCIPYLQSAPNATPSVGYTSMNSRNPTTTSQMLPVELSMLSGYASSIFSSVSCR</sequence>
<dbReference type="PANTHER" id="PTHR24333:SF5">
    <property type="entry name" value="VENT HOMEOBOX"/>
    <property type="match status" value="1"/>
</dbReference>
<comment type="caution">
    <text evidence="9">The sequence shown here is derived from an EMBL/GenBank/DDBJ whole genome shotgun (WGS) entry which is preliminary data.</text>
</comment>
<dbReference type="GO" id="GO:0000981">
    <property type="term" value="F:DNA-binding transcription factor activity, RNA polymerase II-specific"/>
    <property type="evidence" value="ECO:0007669"/>
    <property type="project" value="InterPro"/>
</dbReference>
<evidence type="ECO:0000259" key="8">
    <source>
        <dbReference type="PROSITE" id="PS50071"/>
    </source>
</evidence>
<evidence type="ECO:0000256" key="5">
    <source>
        <dbReference type="PROSITE-ProRule" id="PRU00108"/>
    </source>
</evidence>
<protein>
    <submittedName>
        <fullName evidence="9">Homeobox protein ceh-31</fullName>
    </submittedName>
</protein>
<organism evidence="9 10">
    <name type="scientific">Trichinella murrelli</name>
    <dbReference type="NCBI Taxonomy" id="144512"/>
    <lineage>
        <taxon>Eukaryota</taxon>
        <taxon>Metazoa</taxon>
        <taxon>Ecdysozoa</taxon>
        <taxon>Nematoda</taxon>
        <taxon>Enoplea</taxon>
        <taxon>Dorylaimia</taxon>
        <taxon>Trichinellida</taxon>
        <taxon>Trichinellidae</taxon>
        <taxon>Trichinella</taxon>
    </lineage>
</organism>
<keyword evidence="4 5" id="KW-0539">Nucleus</keyword>
<evidence type="ECO:0000256" key="1">
    <source>
        <dbReference type="ARBA" id="ARBA00004123"/>
    </source>
</evidence>
<evidence type="ECO:0000313" key="9">
    <source>
        <dbReference type="EMBL" id="KRX45494.1"/>
    </source>
</evidence>
<evidence type="ECO:0000256" key="2">
    <source>
        <dbReference type="ARBA" id="ARBA00023125"/>
    </source>
</evidence>
<evidence type="ECO:0000313" key="10">
    <source>
        <dbReference type="Proteomes" id="UP000055048"/>
    </source>
</evidence>
<proteinExistence type="predicted"/>
<dbReference type="InterPro" id="IPR050848">
    <property type="entry name" value="Homeobox_TF"/>
</dbReference>
<dbReference type="PROSITE" id="PS00027">
    <property type="entry name" value="HOMEOBOX_1"/>
    <property type="match status" value="1"/>
</dbReference>
<accession>A0A0V0U2J3</accession>
<feature type="domain" description="Homeobox" evidence="8">
    <location>
        <begin position="120"/>
        <end position="180"/>
    </location>
</feature>
<evidence type="ECO:0000256" key="7">
    <source>
        <dbReference type="SAM" id="MobiDB-lite"/>
    </source>
</evidence>
<name>A0A0V0U2J3_9BILA</name>
<gene>
    <name evidence="9" type="primary">ceh-31</name>
    <name evidence="9" type="ORF">T05_12483</name>
</gene>
<dbReference type="PROSITE" id="PS50071">
    <property type="entry name" value="HOMEOBOX_2"/>
    <property type="match status" value="1"/>
</dbReference>